<sequence length="125" mass="14624">MEMNEIHVSGDVIKDTFFACLVKEKIRILVLKNVSAYIRRYALCLVKRHALCFVRPGGHAKWNSLKAHNSRRHTFVSETTSFREQNMDQQTKHGTTLMSSRLALLLHPRKMGDFRQHSYQLGNYY</sequence>
<reference evidence="1 2" key="1">
    <citation type="submission" date="2021-06" db="EMBL/GenBank/DDBJ databases">
        <title>Caerostris extrusa draft genome.</title>
        <authorList>
            <person name="Kono N."/>
            <person name="Arakawa K."/>
        </authorList>
    </citation>
    <scope>NUCLEOTIDE SEQUENCE [LARGE SCALE GENOMIC DNA]</scope>
</reference>
<name>A0AAV4R3T4_CAEEX</name>
<organism evidence="1 2">
    <name type="scientific">Caerostris extrusa</name>
    <name type="common">Bark spider</name>
    <name type="synonym">Caerostris bankana</name>
    <dbReference type="NCBI Taxonomy" id="172846"/>
    <lineage>
        <taxon>Eukaryota</taxon>
        <taxon>Metazoa</taxon>
        <taxon>Ecdysozoa</taxon>
        <taxon>Arthropoda</taxon>
        <taxon>Chelicerata</taxon>
        <taxon>Arachnida</taxon>
        <taxon>Araneae</taxon>
        <taxon>Araneomorphae</taxon>
        <taxon>Entelegynae</taxon>
        <taxon>Araneoidea</taxon>
        <taxon>Araneidae</taxon>
        <taxon>Caerostris</taxon>
    </lineage>
</organism>
<keyword evidence="2" id="KW-1185">Reference proteome</keyword>
<dbReference type="EMBL" id="BPLR01007393">
    <property type="protein sequence ID" value="GIY16588.1"/>
    <property type="molecule type" value="Genomic_DNA"/>
</dbReference>
<protein>
    <submittedName>
        <fullName evidence="1">Uncharacterized protein</fullName>
    </submittedName>
</protein>
<gene>
    <name evidence="1" type="ORF">CEXT_440921</name>
</gene>
<dbReference type="Proteomes" id="UP001054945">
    <property type="component" value="Unassembled WGS sequence"/>
</dbReference>
<accession>A0AAV4R3T4</accession>
<evidence type="ECO:0000313" key="2">
    <source>
        <dbReference type="Proteomes" id="UP001054945"/>
    </source>
</evidence>
<dbReference type="AlphaFoldDB" id="A0AAV4R3T4"/>
<proteinExistence type="predicted"/>
<evidence type="ECO:0000313" key="1">
    <source>
        <dbReference type="EMBL" id="GIY16588.1"/>
    </source>
</evidence>
<comment type="caution">
    <text evidence="1">The sequence shown here is derived from an EMBL/GenBank/DDBJ whole genome shotgun (WGS) entry which is preliminary data.</text>
</comment>